<evidence type="ECO:0000313" key="2">
    <source>
        <dbReference type="Proteomes" id="UP000789375"/>
    </source>
</evidence>
<name>A0A9N9FZ72_FUNMO</name>
<sequence length="55" mass="6635">MELEQDNNSIEDFYEKHKKLSSANQLKARLCRLNMPLNELVDRLFKLEVLERHFS</sequence>
<dbReference type="AlphaFoldDB" id="A0A9N9FZ72"/>
<comment type="caution">
    <text evidence="1">The sequence shown here is derived from an EMBL/GenBank/DDBJ whole genome shotgun (WGS) entry which is preliminary data.</text>
</comment>
<dbReference type="Proteomes" id="UP000789375">
    <property type="component" value="Unassembled WGS sequence"/>
</dbReference>
<dbReference type="EMBL" id="CAJVPP010001733">
    <property type="protein sequence ID" value="CAG8570535.1"/>
    <property type="molecule type" value="Genomic_DNA"/>
</dbReference>
<proteinExistence type="predicted"/>
<evidence type="ECO:0000313" key="1">
    <source>
        <dbReference type="EMBL" id="CAG8570535.1"/>
    </source>
</evidence>
<organism evidence="1 2">
    <name type="scientific">Funneliformis mosseae</name>
    <name type="common">Endomycorrhizal fungus</name>
    <name type="synonym">Glomus mosseae</name>
    <dbReference type="NCBI Taxonomy" id="27381"/>
    <lineage>
        <taxon>Eukaryota</taxon>
        <taxon>Fungi</taxon>
        <taxon>Fungi incertae sedis</taxon>
        <taxon>Mucoromycota</taxon>
        <taxon>Glomeromycotina</taxon>
        <taxon>Glomeromycetes</taxon>
        <taxon>Glomerales</taxon>
        <taxon>Glomeraceae</taxon>
        <taxon>Funneliformis</taxon>
    </lineage>
</organism>
<reference evidence="1" key="1">
    <citation type="submission" date="2021-06" db="EMBL/GenBank/DDBJ databases">
        <authorList>
            <person name="Kallberg Y."/>
            <person name="Tangrot J."/>
            <person name="Rosling A."/>
        </authorList>
    </citation>
    <scope>NUCLEOTIDE SEQUENCE</scope>
    <source>
        <strain evidence="1">87-6 pot B 2015</strain>
    </source>
</reference>
<accession>A0A9N9FZ72</accession>
<protein>
    <submittedName>
        <fullName evidence="1">14364_t:CDS:1</fullName>
    </submittedName>
</protein>
<gene>
    <name evidence="1" type="ORF">FMOSSE_LOCUS7430</name>
</gene>
<keyword evidence="2" id="KW-1185">Reference proteome</keyword>